<dbReference type="PANTHER" id="PTHR32305:SF15">
    <property type="entry name" value="PROTEIN RHSA-RELATED"/>
    <property type="match status" value="1"/>
</dbReference>
<reference evidence="5" key="1">
    <citation type="submission" date="2016-10" db="EMBL/GenBank/DDBJ databases">
        <authorList>
            <person name="Varghese N."/>
            <person name="Submissions S."/>
        </authorList>
    </citation>
    <scope>NUCLEOTIDE SEQUENCE [LARGE SCALE GENOMIC DNA]</scope>
    <source>
        <strain evidence="5">DSM 16995</strain>
    </source>
</reference>
<dbReference type="AlphaFoldDB" id="A0A1G9BWZ6"/>
<dbReference type="STRING" id="246191.SAMN05660337_0452"/>
<feature type="compositionally biased region" description="Basic and acidic residues" evidence="2">
    <location>
        <begin position="305"/>
        <end position="315"/>
    </location>
</feature>
<dbReference type="InterPro" id="IPR050708">
    <property type="entry name" value="T6SS_VgrG/RHS"/>
</dbReference>
<keyword evidence="5" id="KW-1185">Reference proteome</keyword>
<dbReference type="EMBL" id="FNGA01000001">
    <property type="protein sequence ID" value="SDK43927.1"/>
    <property type="molecule type" value="Genomic_DNA"/>
</dbReference>
<keyword evidence="1" id="KW-0677">Repeat</keyword>
<dbReference type="Gene3D" id="2.180.10.10">
    <property type="entry name" value="RHS repeat-associated core"/>
    <property type="match status" value="1"/>
</dbReference>
<evidence type="ECO:0000313" key="5">
    <source>
        <dbReference type="Proteomes" id="UP000199053"/>
    </source>
</evidence>
<proteinExistence type="predicted"/>
<dbReference type="InterPro" id="IPR022385">
    <property type="entry name" value="Rhs_assc_core"/>
</dbReference>
<evidence type="ECO:0000256" key="1">
    <source>
        <dbReference type="ARBA" id="ARBA00022737"/>
    </source>
</evidence>
<protein>
    <submittedName>
        <fullName evidence="4">RHS repeat-associated core domain-containing protein</fullName>
    </submittedName>
</protein>
<dbReference type="NCBIfam" id="TIGR03696">
    <property type="entry name" value="Rhs_assc_core"/>
    <property type="match status" value="1"/>
</dbReference>
<sequence length="323" mass="35564">MFEGGFVFLFKKSAKPDLSRLIHVRPKVFTYDEEGDPIAMTYEGKTFYFATDQVGSIFMVADERGNEVKRIIYDSFGNLLFDSNEKVDTCVGFSAGLVDKDTGLIHFGYREYDPTIGRFITPDPIGFAGGDVDVYGFCLDDPINFVDRTGLNPIINTGLRAIRAAAPYIKKVGKSVIKAGSKLAKQVGRAGKSTKDLAKNSAKRVNTAGKKVGEKAGEVVEKTIKGSKEVSKKVSETKKAVNERISDATIKSGAAPLLHKGTEFADEYISKENPPSVKSELIERTMNYAGEQDLDVNIKSLMEGRYNRDKSRDLPSRTTVNKK</sequence>
<dbReference type="Proteomes" id="UP000199053">
    <property type="component" value="Unassembled WGS sequence"/>
</dbReference>
<dbReference type="PANTHER" id="PTHR32305">
    <property type="match status" value="1"/>
</dbReference>
<name>A0A1G9BWZ6_9BACT</name>
<dbReference type="InterPro" id="IPR056823">
    <property type="entry name" value="TEN-like_YD-shell"/>
</dbReference>
<organism evidence="4 5">
    <name type="scientific">Maridesulfovibrio ferrireducens</name>
    <dbReference type="NCBI Taxonomy" id="246191"/>
    <lineage>
        <taxon>Bacteria</taxon>
        <taxon>Pseudomonadati</taxon>
        <taxon>Thermodesulfobacteriota</taxon>
        <taxon>Desulfovibrionia</taxon>
        <taxon>Desulfovibrionales</taxon>
        <taxon>Desulfovibrionaceae</taxon>
        <taxon>Maridesulfovibrio</taxon>
    </lineage>
</organism>
<feature type="region of interest" description="Disordered" evidence="2">
    <location>
        <begin position="303"/>
        <end position="323"/>
    </location>
</feature>
<evidence type="ECO:0000259" key="3">
    <source>
        <dbReference type="Pfam" id="PF25023"/>
    </source>
</evidence>
<evidence type="ECO:0000256" key="2">
    <source>
        <dbReference type="SAM" id="MobiDB-lite"/>
    </source>
</evidence>
<gene>
    <name evidence="4" type="ORF">SAMN05660337_0452</name>
</gene>
<dbReference type="Pfam" id="PF25023">
    <property type="entry name" value="TEN_YD-shell"/>
    <property type="match status" value="1"/>
</dbReference>
<feature type="region of interest" description="Disordered" evidence="2">
    <location>
        <begin position="190"/>
        <end position="210"/>
    </location>
</feature>
<feature type="domain" description="Teneurin-like YD-shell" evidence="3">
    <location>
        <begin position="28"/>
        <end position="123"/>
    </location>
</feature>
<evidence type="ECO:0000313" key="4">
    <source>
        <dbReference type="EMBL" id="SDK43927.1"/>
    </source>
</evidence>
<accession>A0A1G9BWZ6</accession>